<accession>A0ABP7FZE5</accession>
<proteinExistence type="predicted"/>
<gene>
    <name evidence="4" type="ORF">GCM10022240_00150</name>
</gene>
<dbReference type="InterPro" id="IPR028098">
    <property type="entry name" value="Glyco_trans_4-like_N"/>
</dbReference>
<evidence type="ECO:0000256" key="2">
    <source>
        <dbReference type="ARBA" id="ARBA00022679"/>
    </source>
</evidence>
<reference evidence="5" key="1">
    <citation type="journal article" date="2019" name="Int. J. Syst. Evol. Microbiol.">
        <title>The Global Catalogue of Microorganisms (GCM) 10K type strain sequencing project: providing services to taxonomists for standard genome sequencing and annotation.</title>
        <authorList>
            <consortium name="The Broad Institute Genomics Platform"/>
            <consortium name="The Broad Institute Genome Sequencing Center for Infectious Disease"/>
            <person name="Wu L."/>
            <person name="Ma J."/>
        </authorList>
    </citation>
    <scope>NUCLEOTIDE SEQUENCE [LARGE SCALE GENOMIC DNA]</scope>
    <source>
        <strain evidence="5">JCM 16950</strain>
    </source>
</reference>
<dbReference type="Proteomes" id="UP001500540">
    <property type="component" value="Unassembled WGS sequence"/>
</dbReference>
<protein>
    <submittedName>
        <fullName evidence="4">Glycosyltransferase family 4 protein</fullName>
    </submittedName>
</protein>
<dbReference type="Pfam" id="PF13439">
    <property type="entry name" value="Glyco_transf_4"/>
    <property type="match status" value="1"/>
</dbReference>
<dbReference type="Pfam" id="PF13692">
    <property type="entry name" value="Glyco_trans_1_4"/>
    <property type="match status" value="1"/>
</dbReference>
<dbReference type="PANTHER" id="PTHR12526:SF510">
    <property type="entry name" value="D-INOSITOL 3-PHOSPHATE GLYCOSYLTRANSFERASE"/>
    <property type="match status" value="1"/>
</dbReference>
<keyword evidence="2" id="KW-0808">Transferase</keyword>
<name>A0ABP7FZE5_9MICO</name>
<dbReference type="PANTHER" id="PTHR12526">
    <property type="entry name" value="GLYCOSYLTRANSFERASE"/>
    <property type="match status" value="1"/>
</dbReference>
<keyword evidence="5" id="KW-1185">Reference proteome</keyword>
<evidence type="ECO:0000313" key="5">
    <source>
        <dbReference type="Proteomes" id="UP001500540"/>
    </source>
</evidence>
<keyword evidence="1" id="KW-0328">Glycosyltransferase</keyword>
<comment type="caution">
    <text evidence="4">The sequence shown here is derived from an EMBL/GenBank/DDBJ whole genome shotgun (WGS) entry which is preliminary data.</text>
</comment>
<dbReference type="EMBL" id="BAABAF010000001">
    <property type="protein sequence ID" value="GAA3750869.1"/>
    <property type="molecule type" value="Genomic_DNA"/>
</dbReference>
<dbReference type="SUPFAM" id="SSF53756">
    <property type="entry name" value="UDP-Glycosyltransferase/glycogen phosphorylase"/>
    <property type="match status" value="1"/>
</dbReference>
<dbReference type="Gene3D" id="3.40.50.2000">
    <property type="entry name" value="Glycogen Phosphorylase B"/>
    <property type="match status" value="2"/>
</dbReference>
<organism evidence="4 5">
    <name type="scientific">Microbacterium kribbense</name>
    <dbReference type="NCBI Taxonomy" id="433645"/>
    <lineage>
        <taxon>Bacteria</taxon>
        <taxon>Bacillati</taxon>
        <taxon>Actinomycetota</taxon>
        <taxon>Actinomycetes</taxon>
        <taxon>Micrococcales</taxon>
        <taxon>Microbacteriaceae</taxon>
        <taxon>Microbacterium</taxon>
    </lineage>
</organism>
<evidence type="ECO:0000259" key="3">
    <source>
        <dbReference type="Pfam" id="PF13439"/>
    </source>
</evidence>
<evidence type="ECO:0000256" key="1">
    <source>
        <dbReference type="ARBA" id="ARBA00022676"/>
    </source>
</evidence>
<feature type="domain" description="Glycosyltransferase subfamily 4-like N-terminal" evidence="3">
    <location>
        <begin position="52"/>
        <end position="194"/>
    </location>
</feature>
<sequence length="402" mass="42066">MRRRDQCRAIRVLAIDHTAGLAGGEVALARLLAEIDRVRFTPSVVLLEDGPLVQRLREASVRTAVLPTSRALTTAGRADVAASPLALLLNAARTAMLIPRLSAAIRGAGADLVVANSLKAAVITALAAPLAGRPWVWHLHDRIARDYLPGVLVRALRLLARVGPRMVVVNSEATGRTLPNMPAGRTVVVYPAVPDTAPIPPRSPATPTFGLLGRIAPTKGQLEFVHAAAELARTMPDARFEILGDAMFNDHVFADEVRTLPRLLGIEERVTFAGWVDDPAAALAGLTALIHASPVPEPFGQVVIEGMLAGVPVIATAAGGVPEIVDPDGAGEAAGQGVTRTPYGLLIPPGDVAAMAAAMAWVVAHPVDAAHAAARAQTMARARFDIAISAARAQDAWAHALR</sequence>
<evidence type="ECO:0000313" key="4">
    <source>
        <dbReference type="EMBL" id="GAA3750869.1"/>
    </source>
</evidence>